<accession>A0A381PTG1</accession>
<dbReference type="GO" id="GO:0005886">
    <property type="term" value="C:plasma membrane"/>
    <property type="evidence" value="ECO:0007669"/>
    <property type="project" value="UniProtKB-SubCell"/>
</dbReference>
<dbReference type="InterPro" id="IPR036259">
    <property type="entry name" value="MFS_trans_sf"/>
</dbReference>
<dbReference type="GO" id="GO:0022857">
    <property type="term" value="F:transmembrane transporter activity"/>
    <property type="evidence" value="ECO:0007669"/>
    <property type="project" value="InterPro"/>
</dbReference>
<evidence type="ECO:0000256" key="5">
    <source>
        <dbReference type="ARBA" id="ARBA00023136"/>
    </source>
</evidence>
<organism evidence="8">
    <name type="scientific">marine metagenome</name>
    <dbReference type="NCBI Taxonomy" id="408172"/>
    <lineage>
        <taxon>unclassified sequences</taxon>
        <taxon>metagenomes</taxon>
        <taxon>ecological metagenomes</taxon>
    </lineage>
</organism>
<dbReference type="Pfam" id="PF07690">
    <property type="entry name" value="MFS_1"/>
    <property type="match status" value="1"/>
</dbReference>
<dbReference type="PANTHER" id="PTHR43124">
    <property type="entry name" value="PURINE EFFLUX PUMP PBUE"/>
    <property type="match status" value="1"/>
</dbReference>
<dbReference type="PANTHER" id="PTHR43124:SF10">
    <property type="entry name" value="PURINE EFFLUX PUMP PBUE"/>
    <property type="match status" value="1"/>
</dbReference>
<feature type="domain" description="Major facilitator superfamily (MFS) profile" evidence="7">
    <location>
        <begin position="7"/>
        <end position="382"/>
    </location>
</feature>
<feature type="transmembrane region" description="Helical" evidence="6">
    <location>
        <begin position="244"/>
        <end position="266"/>
    </location>
</feature>
<proteinExistence type="predicted"/>
<keyword evidence="5 6" id="KW-0472">Membrane</keyword>
<dbReference type="InterPro" id="IPR011701">
    <property type="entry name" value="MFS"/>
</dbReference>
<dbReference type="Gene3D" id="1.20.1250.20">
    <property type="entry name" value="MFS general substrate transporter like domains"/>
    <property type="match status" value="1"/>
</dbReference>
<feature type="transmembrane region" description="Helical" evidence="6">
    <location>
        <begin position="329"/>
        <end position="351"/>
    </location>
</feature>
<gene>
    <name evidence="8" type="ORF">METZ01_LOCUS22123</name>
</gene>
<feature type="transmembrane region" description="Helical" evidence="6">
    <location>
        <begin position="209"/>
        <end position="229"/>
    </location>
</feature>
<evidence type="ECO:0000256" key="3">
    <source>
        <dbReference type="ARBA" id="ARBA00022692"/>
    </source>
</evidence>
<keyword evidence="4 6" id="KW-1133">Transmembrane helix</keyword>
<feature type="transmembrane region" description="Helical" evidence="6">
    <location>
        <begin position="296"/>
        <end position="317"/>
    </location>
</feature>
<dbReference type="InterPro" id="IPR050189">
    <property type="entry name" value="MFS_Efflux_Transporters"/>
</dbReference>
<keyword evidence="2" id="KW-1003">Cell membrane</keyword>
<name>A0A381PTG1_9ZZZZ</name>
<dbReference type="PROSITE" id="PS50850">
    <property type="entry name" value="MFS"/>
    <property type="match status" value="1"/>
</dbReference>
<evidence type="ECO:0000313" key="8">
    <source>
        <dbReference type="EMBL" id="SUZ69269.1"/>
    </source>
</evidence>
<feature type="transmembrane region" description="Helical" evidence="6">
    <location>
        <begin position="75"/>
        <end position="94"/>
    </location>
</feature>
<protein>
    <recommendedName>
        <fullName evidence="7">Major facilitator superfamily (MFS) profile domain-containing protein</fullName>
    </recommendedName>
</protein>
<evidence type="ECO:0000256" key="6">
    <source>
        <dbReference type="SAM" id="Phobius"/>
    </source>
</evidence>
<feature type="transmembrane region" description="Helical" evidence="6">
    <location>
        <begin position="49"/>
        <end position="68"/>
    </location>
</feature>
<dbReference type="EMBL" id="UINC01001057">
    <property type="protein sequence ID" value="SUZ69269.1"/>
    <property type="molecule type" value="Genomic_DNA"/>
</dbReference>
<comment type="subcellular location">
    <subcellularLocation>
        <location evidence="1">Cell membrane</location>
        <topology evidence="1">Multi-pass membrane protein</topology>
    </subcellularLocation>
</comment>
<feature type="transmembrane region" description="Helical" evidence="6">
    <location>
        <begin position="134"/>
        <end position="154"/>
    </location>
</feature>
<reference evidence="8" key="1">
    <citation type="submission" date="2018-05" db="EMBL/GenBank/DDBJ databases">
        <authorList>
            <person name="Lanie J.A."/>
            <person name="Ng W.-L."/>
            <person name="Kazmierczak K.M."/>
            <person name="Andrzejewski T.M."/>
            <person name="Davidsen T.M."/>
            <person name="Wayne K.J."/>
            <person name="Tettelin H."/>
            <person name="Glass J.I."/>
            <person name="Rusch D."/>
            <person name="Podicherti R."/>
            <person name="Tsui H.-C.T."/>
            <person name="Winkler M.E."/>
        </authorList>
    </citation>
    <scope>NUCLEOTIDE SEQUENCE</scope>
</reference>
<keyword evidence="3 6" id="KW-0812">Transmembrane</keyword>
<evidence type="ECO:0000259" key="7">
    <source>
        <dbReference type="PROSITE" id="PS50850"/>
    </source>
</evidence>
<sequence>MKTNVNQLIAIFAAAGIIALSALLFNISPVVVGAAAEHRGFSNEQLGMLIVPGLIAQTIVSLLLSFWVRRINWKLFVLLAGTCTFIGYTFAAFATSFTTLLIGLSIAGIGAGSLYSISMVCLGDAKNPDRGFGFSQLFQATLMMIGLYAVPIWISPNWGFTGVLMLFAIGGVIAITLIAYFPASGKQTADIETQYENDQVIENTKLSPAIMAMAALFIFNIGLNGFWVFYERIATNLGYATESIATILSTAVGIGTLGVLLPIFVYDRINRNSMIIAIGLIFILVMGGLITIVNEYVFWVLSIIFQSCWAAILAYMFASIAAEDRYGKIVVLIPAIYAISSAIASAAAGFVYNYGHIVFLSYTTSMILVSILFHVAIRIRKKST</sequence>
<feature type="transmembrane region" description="Helical" evidence="6">
    <location>
        <begin position="100"/>
        <end position="122"/>
    </location>
</feature>
<evidence type="ECO:0000256" key="2">
    <source>
        <dbReference type="ARBA" id="ARBA00022475"/>
    </source>
</evidence>
<feature type="transmembrane region" description="Helical" evidence="6">
    <location>
        <begin position="357"/>
        <end position="377"/>
    </location>
</feature>
<evidence type="ECO:0000256" key="4">
    <source>
        <dbReference type="ARBA" id="ARBA00022989"/>
    </source>
</evidence>
<dbReference type="AlphaFoldDB" id="A0A381PTG1"/>
<feature type="transmembrane region" description="Helical" evidence="6">
    <location>
        <begin position="160"/>
        <end position="181"/>
    </location>
</feature>
<evidence type="ECO:0000256" key="1">
    <source>
        <dbReference type="ARBA" id="ARBA00004651"/>
    </source>
</evidence>
<dbReference type="SUPFAM" id="SSF103473">
    <property type="entry name" value="MFS general substrate transporter"/>
    <property type="match status" value="1"/>
</dbReference>
<dbReference type="InterPro" id="IPR020846">
    <property type="entry name" value="MFS_dom"/>
</dbReference>
<feature type="transmembrane region" description="Helical" evidence="6">
    <location>
        <begin position="273"/>
        <end position="290"/>
    </location>
</feature>